<dbReference type="PANTHER" id="PTHR37984">
    <property type="entry name" value="PROTEIN CBG26694"/>
    <property type="match status" value="1"/>
</dbReference>
<feature type="region of interest" description="Disordered" evidence="5">
    <location>
        <begin position="329"/>
        <end position="377"/>
    </location>
</feature>
<organism evidence="7 8">
    <name type="scientific">Phytophthora rubi</name>
    <dbReference type="NCBI Taxonomy" id="129364"/>
    <lineage>
        <taxon>Eukaryota</taxon>
        <taxon>Sar</taxon>
        <taxon>Stramenopiles</taxon>
        <taxon>Oomycota</taxon>
        <taxon>Peronosporomycetes</taxon>
        <taxon>Peronosporales</taxon>
        <taxon>Peronosporaceae</taxon>
        <taxon>Phytophthora</taxon>
    </lineage>
</organism>
<keyword evidence="1" id="KW-0808">Transferase</keyword>
<dbReference type="Pfam" id="PF00078">
    <property type="entry name" value="RVT_1"/>
    <property type="match status" value="1"/>
</dbReference>
<reference evidence="7 8" key="1">
    <citation type="submission" date="2018-09" db="EMBL/GenBank/DDBJ databases">
        <title>Genomic investigation of the strawberry pathogen Phytophthora fragariae indicates pathogenicity is determined by transcriptional variation in three key races.</title>
        <authorList>
            <person name="Adams T.M."/>
            <person name="Armitage A.D."/>
            <person name="Sobczyk M.K."/>
            <person name="Bates H.J."/>
            <person name="Dunwell J.M."/>
            <person name="Nellist C.F."/>
            <person name="Harrison R.J."/>
        </authorList>
    </citation>
    <scope>NUCLEOTIDE SEQUENCE [LARGE SCALE GENOMIC DNA]</scope>
    <source>
        <strain evidence="7 8">SCRP249</strain>
    </source>
</reference>
<evidence type="ECO:0000256" key="5">
    <source>
        <dbReference type="SAM" id="MobiDB-lite"/>
    </source>
</evidence>
<dbReference type="AlphaFoldDB" id="A0A6A3HGN3"/>
<name>A0A6A3HGN3_9STRA</name>
<evidence type="ECO:0000256" key="2">
    <source>
        <dbReference type="ARBA" id="ARBA00022695"/>
    </source>
</evidence>
<feature type="compositionally biased region" description="Basic and acidic residues" evidence="5">
    <location>
        <begin position="7"/>
        <end position="18"/>
    </location>
</feature>
<proteinExistence type="predicted"/>
<keyword evidence="2" id="KW-0548">Nucleotidyltransferase</keyword>
<dbReference type="InterPro" id="IPR001969">
    <property type="entry name" value="Aspartic_peptidase_AS"/>
</dbReference>
<evidence type="ECO:0000313" key="7">
    <source>
        <dbReference type="EMBL" id="KAE8969229.1"/>
    </source>
</evidence>
<evidence type="ECO:0000313" key="8">
    <source>
        <dbReference type="Proteomes" id="UP000429607"/>
    </source>
</evidence>
<protein>
    <recommendedName>
        <fullName evidence="6">Reverse transcriptase domain-containing protein</fullName>
    </recommendedName>
</protein>
<dbReference type="InterPro" id="IPR021109">
    <property type="entry name" value="Peptidase_aspartic_dom_sf"/>
</dbReference>
<dbReference type="PROSITE" id="PS00141">
    <property type="entry name" value="ASP_PROTEASE"/>
    <property type="match status" value="1"/>
</dbReference>
<dbReference type="Gene3D" id="3.30.70.270">
    <property type="match status" value="1"/>
</dbReference>
<dbReference type="GO" id="GO:0006508">
    <property type="term" value="P:proteolysis"/>
    <property type="evidence" value="ECO:0007669"/>
    <property type="project" value="InterPro"/>
</dbReference>
<dbReference type="InterPro" id="IPR034122">
    <property type="entry name" value="Retropepsin-like_bacterial"/>
</dbReference>
<accession>A0A6A3HGN3</accession>
<gene>
    <name evidence="7" type="ORF">PR001_g27562</name>
</gene>
<dbReference type="CDD" id="cd05483">
    <property type="entry name" value="retropepsin_like_bacteria"/>
    <property type="match status" value="1"/>
</dbReference>
<dbReference type="Proteomes" id="UP000429607">
    <property type="component" value="Unassembled WGS sequence"/>
</dbReference>
<feature type="region of interest" description="Disordered" evidence="5">
    <location>
        <begin position="1"/>
        <end position="22"/>
    </location>
</feature>
<evidence type="ECO:0000256" key="1">
    <source>
        <dbReference type="ARBA" id="ARBA00022679"/>
    </source>
</evidence>
<keyword evidence="4" id="KW-0255">Endonuclease</keyword>
<dbReference type="EMBL" id="QXFV01004511">
    <property type="protein sequence ID" value="KAE8969229.1"/>
    <property type="molecule type" value="Genomic_DNA"/>
</dbReference>
<dbReference type="CDD" id="cd01647">
    <property type="entry name" value="RT_LTR"/>
    <property type="match status" value="1"/>
</dbReference>
<dbReference type="Gene3D" id="2.40.70.10">
    <property type="entry name" value="Acid Proteases"/>
    <property type="match status" value="1"/>
</dbReference>
<dbReference type="GO" id="GO:0016779">
    <property type="term" value="F:nucleotidyltransferase activity"/>
    <property type="evidence" value="ECO:0007669"/>
    <property type="project" value="UniProtKB-KW"/>
</dbReference>
<comment type="caution">
    <text evidence="7">The sequence shown here is derived from an EMBL/GenBank/DDBJ whole genome shotgun (WGS) entry which is preliminary data.</text>
</comment>
<dbReference type="InterPro" id="IPR050951">
    <property type="entry name" value="Retrovirus_Pol_polyprotein"/>
</dbReference>
<sequence>MTVFQDDDSRSDDSRLDVPELDPPIEFRLEPGERFGWWKDHESDDDRKVATVHGAVNNHRIPIMLDTGASVSMVSADLARKLKLKLSVHSPLRVSGLGGVPTIIRSKAQVKVTIGPRVVYILDLWVANIGEGIDTLLGMDFMYSAGVRICVREGLVKLPDEETILLNRGGAIRKAQGLDLAVTPDFTTRLLPGRSVVTQIRYAQMDPHKDVVWAGRGDRWVTKLIFASRSYPVAVKVVNISDKNLTISFQTPIARIVERDSFPMAGRFVRPGSRKYLEWQHLIYESTFSDQMERRIDEVTQMYEDQDPPCVEKEEYGWPTRVLRRSTPESAAVRIVQKTEQDDTSSGTSKREEPTSDSEVCSERGLDAQLVGPEGDDEDEVWTTIVCDPPNEILEEEDDDVPVQDWPCTHLRKLELEYERCMKMNAEDLDSEPTIYIHEGSELLSQLRDQLVLLPELKDLSPSCDIETADVGEPGITTPDEERKMRNILKYHRSIFLGDGNAAPAPARGVVCDLDVGDAKPVAQRSRSVAPHLSMKVYELIKKLLEKGLVEHSESWWASPIVIVLKKNGVDIRMCIDYRIVNTFIKLSNYPLPLIDDLLIGFESAMWFMSLDMASGFWAIRMTERAKLISAFVCPFGHFQWVRMPFGLKNAPLVYQAIINNCLWGFVRLPPEEEAEVDQDVLDFLQLECPGGGVPEEKVPALTDTMTVFQRNIPTPSDMGPVLGRSS</sequence>
<dbReference type="InterPro" id="IPR000477">
    <property type="entry name" value="RT_dom"/>
</dbReference>
<keyword evidence="3" id="KW-0540">Nuclease</keyword>
<dbReference type="GO" id="GO:0004519">
    <property type="term" value="F:endonuclease activity"/>
    <property type="evidence" value="ECO:0007669"/>
    <property type="project" value="UniProtKB-KW"/>
</dbReference>
<dbReference type="Gene3D" id="3.10.10.10">
    <property type="entry name" value="HIV Type 1 Reverse Transcriptase, subunit A, domain 1"/>
    <property type="match status" value="1"/>
</dbReference>
<dbReference type="SUPFAM" id="SSF56672">
    <property type="entry name" value="DNA/RNA polymerases"/>
    <property type="match status" value="1"/>
</dbReference>
<feature type="domain" description="Reverse transcriptase" evidence="6">
    <location>
        <begin position="566"/>
        <end position="662"/>
    </location>
</feature>
<keyword evidence="4" id="KW-0378">Hydrolase</keyword>
<dbReference type="SUPFAM" id="SSF50630">
    <property type="entry name" value="Acid proteases"/>
    <property type="match status" value="1"/>
</dbReference>
<dbReference type="Pfam" id="PF13650">
    <property type="entry name" value="Asp_protease_2"/>
    <property type="match status" value="1"/>
</dbReference>
<evidence type="ECO:0000256" key="3">
    <source>
        <dbReference type="ARBA" id="ARBA00022722"/>
    </source>
</evidence>
<evidence type="ECO:0000259" key="6">
    <source>
        <dbReference type="Pfam" id="PF00078"/>
    </source>
</evidence>
<dbReference type="InterPro" id="IPR043502">
    <property type="entry name" value="DNA/RNA_pol_sf"/>
</dbReference>
<dbReference type="InterPro" id="IPR043128">
    <property type="entry name" value="Rev_trsase/Diguanyl_cyclase"/>
</dbReference>
<evidence type="ECO:0000256" key="4">
    <source>
        <dbReference type="ARBA" id="ARBA00022759"/>
    </source>
</evidence>
<dbReference type="GO" id="GO:0004190">
    <property type="term" value="F:aspartic-type endopeptidase activity"/>
    <property type="evidence" value="ECO:0007669"/>
    <property type="project" value="InterPro"/>
</dbReference>
<dbReference type="PANTHER" id="PTHR37984:SF5">
    <property type="entry name" value="PROTEIN NYNRIN-LIKE"/>
    <property type="match status" value="1"/>
</dbReference>